<reference evidence="1 2" key="1">
    <citation type="submission" date="2014-04" db="EMBL/GenBank/DDBJ databases">
        <title>Evolutionary Origins and Diversification of the Mycorrhizal Mutualists.</title>
        <authorList>
            <consortium name="DOE Joint Genome Institute"/>
            <consortium name="Mycorrhizal Genomics Consortium"/>
            <person name="Kohler A."/>
            <person name="Kuo A."/>
            <person name="Nagy L.G."/>
            <person name="Floudas D."/>
            <person name="Copeland A."/>
            <person name="Barry K.W."/>
            <person name="Cichocki N."/>
            <person name="Veneault-Fourrey C."/>
            <person name="LaButti K."/>
            <person name="Lindquist E.A."/>
            <person name="Lipzen A."/>
            <person name="Lundell T."/>
            <person name="Morin E."/>
            <person name="Murat C."/>
            <person name="Riley R."/>
            <person name="Ohm R."/>
            <person name="Sun H."/>
            <person name="Tunlid A."/>
            <person name="Henrissat B."/>
            <person name="Grigoriev I.V."/>
            <person name="Hibbett D.S."/>
            <person name="Martin F."/>
        </authorList>
    </citation>
    <scope>NUCLEOTIDE SEQUENCE [LARGE SCALE GENOMIC DNA]</scope>
    <source>
        <strain evidence="1 2">Koide BX008</strain>
    </source>
</reference>
<dbReference type="Gene3D" id="1.20.1290.10">
    <property type="entry name" value="AhpD-like"/>
    <property type="match status" value="1"/>
</dbReference>
<dbReference type="InterPro" id="IPR029032">
    <property type="entry name" value="AhpD-like"/>
</dbReference>
<dbReference type="PANTHER" id="PTHR28180">
    <property type="entry name" value="CONSERVED MITOCHONDRIAL PROTEIN-RELATED"/>
    <property type="match status" value="1"/>
</dbReference>
<gene>
    <name evidence="1" type="ORF">M378DRAFT_185176</name>
</gene>
<proteinExistence type="predicted"/>
<evidence type="ECO:0008006" key="3">
    <source>
        <dbReference type="Google" id="ProtNLM"/>
    </source>
</evidence>
<dbReference type="InParanoid" id="A0A0C2TLX0"/>
<evidence type="ECO:0000313" key="1">
    <source>
        <dbReference type="EMBL" id="KIL68129.1"/>
    </source>
</evidence>
<dbReference type="PANTHER" id="PTHR28180:SF2">
    <property type="entry name" value="PEROXISOMAL PROTEIN 2"/>
    <property type="match status" value="1"/>
</dbReference>
<dbReference type="AlphaFoldDB" id="A0A0C2TLX0"/>
<evidence type="ECO:0000313" key="2">
    <source>
        <dbReference type="Proteomes" id="UP000054549"/>
    </source>
</evidence>
<protein>
    <recommendedName>
        <fullName evidence="3">Dol-P-Man:Man(5)GlcNAc(2)-PP-Dol alpha-1,3-mannosyltransferase</fullName>
    </recommendedName>
</protein>
<accession>A0A0C2TLX0</accession>
<name>A0A0C2TLX0_AMAMK</name>
<dbReference type="EMBL" id="KN818229">
    <property type="protein sequence ID" value="KIL68129.1"/>
    <property type="molecule type" value="Genomic_DNA"/>
</dbReference>
<dbReference type="STRING" id="946122.A0A0C2TLX0"/>
<sequence>MVAHLPPSVKHLLTLRNPNSLPSPPLAKLHGVLSRTLVDAKAKRAETGWLVLATCTLLTVNRPSTVGYLYRFATSPNPNDLNSRQNVQTGHATNKAALMRESALKSTIFVGVPRVILSLTALHEALDSDVKAALRKDSHRVLTPQNVESTLLRGKMLWNSIYAPHADKLHDKLGSYHPDFISFILQSYGSVLAPMPGTTKIHADETNLDDPDQGNLSRAMGSIVGIATLRSEGRVVPQLASHVFGLLKARHIPDQNEEDAWLSSDEGTEWVIRTVDEILDVVSSDAHDQSVKTKI</sequence>
<organism evidence="1 2">
    <name type="scientific">Amanita muscaria (strain Koide BX008)</name>
    <dbReference type="NCBI Taxonomy" id="946122"/>
    <lineage>
        <taxon>Eukaryota</taxon>
        <taxon>Fungi</taxon>
        <taxon>Dikarya</taxon>
        <taxon>Basidiomycota</taxon>
        <taxon>Agaricomycotina</taxon>
        <taxon>Agaricomycetes</taxon>
        <taxon>Agaricomycetidae</taxon>
        <taxon>Agaricales</taxon>
        <taxon>Pluteineae</taxon>
        <taxon>Amanitaceae</taxon>
        <taxon>Amanita</taxon>
    </lineage>
</organism>
<dbReference type="Proteomes" id="UP000054549">
    <property type="component" value="Unassembled WGS sequence"/>
</dbReference>
<dbReference type="OrthoDB" id="5392202at2759"/>
<keyword evidence="2" id="KW-1185">Reference proteome</keyword>
<dbReference type="InterPro" id="IPR052999">
    <property type="entry name" value="PTS1_Protein"/>
</dbReference>
<dbReference type="HOGENOM" id="CLU_069193_0_0_1"/>